<dbReference type="InterPro" id="IPR025558">
    <property type="entry name" value="DUF4283"/>
</dbReference>
<dbReference type="Pfam" id="PF14111">
    <property type="entry name" value="DUF4283"/>
    <property type="match status" value="1"/>
</dbReference>
<feature type="compositionally biased region" description="Polar residues" evidence="1">
    <location>
        <begin position="20"/>
        <end position="31"/>
    </location>
</feature>
<evidence type="ECO:0000256" key="1">
    <source>
        <dbReference type="SAM" id="MobiDB-lite"/>
    </source>
</evidence>
<feature type="region of interest" description="Disordered" evidence="1">
    <location>
        <begin position="682"/>
        <end position="755"/>
    </location>
</feature>
<dbReference type="SUPFAM" id="SSF56219">
    <property type="entry name" value="DNase I-like"/>
    <property type="match status" value="1"/>
</dbReference>
<feature type="region of interest" description="Disordered" evidence="1">
    <location>
        <begin position="850"/>
        <end position="882"/>
    </location>
</feature>
<accession>A0A484LSS6</accession>
<reference evidence="3 4" key="1">
    <citation type="submission" date="2018-04" db="EMBL/GenBank/DDBJ databases">
        <authorList>
            <person name="Vogel A."/>
        </authorList>
    </citation>
    <scope>NUCLEOTIDE SEQUENCE [LARGE SCALE GENOMIC DNA]</scope>
</reference>
<protein>
    <recommendedName>
        <fullName evidence="2">Reverse transcriptase domain-containing protein</fullName>
    </recommendedName>
</protein>
<name>A0A484LSS6_9ASTE</name>
<dbReference type="PANTHER" id="PTHR33116">
    <property type="entry name" value="REVERSE TRANSCRIPTASE ZINC-BINDING DOMAIN-CONTAINING PROTEIN-RELATED-RELATED"/>
    <property type="match status" value="1"/>
</dbReference>
<dbReference type="OrthoDB" id="536038at2759"/>
<feature type="compositionally biased region" description="Pro residues" evidence="1">
    <location>
        <begin position="1"/>
        <end position="16"/>
    </location>
</feature>
<feature type="compositionally biased region" description="Polar residues" evidence="1">
    <location>
        <begin position="853"/>
        <end position="862"/>
    </location>
</feature>
<feature type="compositionally biased region" description="Polar residues" evidence="1">
    <location>
        <begin position="740"/>
        <end position="755"/>
    </location>
</feature>
<dbReference type="Gene3D" id="3.60.10.10">
    <property type="entry name" value="Endonuclease/exonuclease/phosphatase"/>
    <property type="match status" value="1"/>
</dbReference>
<dbReference type="InterPro" id="IPR043502">
    <property type="entry name" value="DNA/RNA_pol_sf"/>
</dbReference>
<feature type="region of interest" description="Disordered" evidence="1">
    <location>
        <begin position="1"/>
        <end position="31"/>
    </location>
</feature>
<dbReference type="Proteomes" id="UP000595140">
    <property type="component" value="Unassembled WGS sequence"/>
</dbReference>
<feature type="domain" description="Reverse transcriptase" evidence="2">
    <location>
        <begin position="1178"/>
        <end position="1471"/>
    </location>
</feature>
<sequence>MAGQRPPDPPQHPPHVQPVLTSPYTSETSTGNAPSAVAIAASKPPFFLATSGHAHVPGDFSLLPGSETITGSHFSGAIITGNICMQSATMAGLATGLPPLPLVFAPSSVTHTSPDVPPVQAIATSSSPTDLVHGGPGPVAALTAIMSPQPTVSFSPVVLPTSGLSTSPLHDFVPMQEALVVEHTAAASLAPSHTCAPGVCEIATTGSPSTMGDYFKVKIPLAAFSHFNWKNIDGAELKGLLSDETAMLHVPLSSFSQYKRLNIQGAVILSLMGQDGIPYGDYPVDEVLRPITQPHLFQPFNLELPKEKEKRLAHGAATPGENAALTLASTAKTSILGPGPHHAAPIVHTVTSHVRQGGEKGVSFAPTLEPKENHGMPPQKPVANKVVAVVSQGTPAVQVPHAARPGGQSSTPKLSFAQAVAGASNTPKSFAQAVTGTSTTGISLRANASRPSSILPNVVVEDKIPTFHRGTPGVVFKKSEMQKLSQLDNFLLIGKFSHGRPEIATLRKFFAEKFLLRESVQISHRDPRHVMLLFTHPQDCNDIFMQGQIQFNGQFPMRLFRWSPEFNVKTESSIAPVWVTFPNLRADLFNESAIHQLCKPIGRCFGRCLKVDVATSTFSRPNVAKARVEIDLLQPRIEQIWIGFSDEPGEEDVGMFQPVEYERIPKYCTACFKQGHDNSSCNTLTPRQPDQRTAVVVPQPSTTAPMNTPPPQRRRSRSRVRRQREGKGIALDDAGKGEGPSSSLHAFVPTSSHPTPNVIIPDASLVPSTINATTPTPVVVEQSASPIVEPYVPPTGVEQGSVVASLPLSTFSSSPIVHVPDPQPPELALAMSNTFDALGEMARDSHEGYDFNTAASSIPSNSVRKEDDDCSSQTSDGSMGDHFEDPTDIARDLAASGVSPAREAPTTRVVYAKCKYKDREPLWEYLRETHAALSADMAWGVVGDFNCLLDPSKKKGGRPYALVKYRPFVECVEDCGLVDSPFTGEDYTWFNNRVGGVEIRSRIDRLLFNQPWTDMFSCLVHHLDRVGSDHAPLLVECKSHEHPPARPFTFLNVWTEHEDFQKVVANSWREDITGNPMFVFGAKLKRLAHSLKRWNRDTFSHIFDRLKLLEQDRQYRIEDEFWRQKAHAKWVTDGERNSGYFHSVVNDRRRKLYIHRIQDDHGQWVTERAGIAMQAITFFHAMFTADPSVTSSALDMIPRLVTDEDNDWLCAVPEMEEVKTAVFAMDSRSAAGPDGFTGAFYKAAWTIICTDLLAMVQAFFLGHDLTRPLTHTSIVLLPKKPNPVTFADFRPIRDVSRDVILKLDMMKAYDRVSWYFLMSVLRRFGFSETWIDLVYRAISNIWYSVIINGIREGFFHSTRGLEQGDPLSPSLFILSAEVPSRSLARLYADPIVARFTQPRDAPHIHHLAYADDIVIFTSARGDTLERVRAVLRSYEQISGQTVSLPKSAFFMHPKALAPVLERVRDTLGCSLDVLPFTYLGCPIYHGRKRIHYFEPVLKKMRNKCCAWRGHYLSPGGKAIMVKSVLQAIPTHLLAAHFPPKTVIREMESIMARFFWTQDTIWTAFMRAKYCSRVHPVSKQRGADDSHTWKRMLDVRAVVEPVIRWHVLSGTSNFWWDTWSGLGALHRQVDGCSGYWTDGVGDMYRSDFMIDHDACWGLVVWSKTN</sequence>
<dbReference type="InterPro" id="IPR000477">
    <property type="entry name" value="RT_dom"/>
</dbReference>
<evidence type="ECO:0000313" key="3">
    <source>
        <dbReference type="EMBL" id="VFQ79287.1"/>
    </source>
</evidence>
<dbReference type="PANTHER" id="PTHR33116:SF67">
    <property type="entry name" value="REVERSE TRANSCRIPTASE"/>
    <property type="match status" value="1"/>
</dbReference>
<evidence type="ECO:0000259" key="2">
    <source>
        <dbReference type="PROSITE" id="PS50878"/>
    </source>
</evidence>
<dbReference type="SUPFAM" id="SSF56672">
    <property type="entry name" value="DNA/RNA polymerases"/>
    <property type="match status" value="1"/>
</dbReference>
<gene>
    <name evidence="3" type="ORF">CCAM_LOCUS21063</name>
</gene>
<dbReference type="EMBL" id="OOIL02001913">
    <property type="protein sequence ID" value="VFQ79287.1"/>
    <property type="molecule type" value="Genomic_DNA"/>
</dbReference>
<dbReference type="Pfam" id="PF00078">
    <property type="entry name" value="RVT_1"/>
    <property type="match status" value="1"/>
</dbReference>
<feature type="compositionally biased region" description="Basic residues" evidence="1">
    <location>
        <begin position="712"/>
        <end position="724"/>
    </location>
</feature>
<evidence type="ECO:0000313" key="4">
    <source>
        <dbReference type="Proteomes" id="UP000595140"/>
    </source>
</evidence>
<proteinExistence type="predicted"/>
<dbReference type="InterPro" id="IPR036691">
    <property type="entry name" value="Endo/exonu/phosph_ase_sf"/>
</dbReference>
<keyword evidence="4" id="KW-1185">Reference proteome</keyword>
<dbReference type="PROSITE" id="PS50878">
    <property type="entry name" value="RT_POL"/>
    <property type="match status" value="1"/>
</dbReference>
<organism evidence="3 4">
    <name type="scientific">Cuscuta campestris</name>
    <dbReference type="NCBI Taxonomy" id="132261"/>
    <lineage>
        <taxon>Eukaryota</taxon>
        <taxon>Viridiplantae</taxon>
        <taxon>Streptophyta</taxon>
        <taxon>Embryophyta</taxon>
        <taxon>Tracheophyta</taxon>
        <taxon>Spermatophyta</taxon>
        <taxon>Magnoliopsida</taxon>
        <taxon>eudicotyledons</taxon>
        <taxon>Gunneridae</taxon>
        <taxon>Pentapetalae</taxon>
        <taxon>asterids</taxon>
        <taxon>lamiids</taxon>
        <taxon>Solanales</taxon>
        <taxon>Convolvulaceae</taxon>
        <taxon>Cuscuteae</taxon>
        <taxon>Cuscuta</taxon>
        <taxon>Cuscuta subgen. Grammica</taxon>
        <taxon>Cuscuta sect. Cleistogrammica</taxon>
    </lineage>
</organism>